<feature type="compositionally biased region" description="Polar residues" evidence="1">
    <location>
        <begin position="1057"/>
        <end position="1073"/>
    </location>
</feature>
<accession>A0A9P6ZL07</accession>
<gene>
    <name evidence="2" type="ORF">EV702DRAFT_1049611</name>
</gene>
<evidence type="ECO:0000256" key="1">
    <source>
        <dbReference type="SAM" id="MobiDB-lite"/>
    </source>
</evidence>
<feature type="region of interest" description="Disordered" evidence="1">
    <location>
        <begin position="988"/>
        <end position="1020"/>
    </location>
</feature>
<reference evidence="2" key="1">
    <citation type="journal article" date="2020" name="New Phytol.">
        <title>Comparative genomics reveals dynamic genome evolution in host specialist ectomycorrhizal fungi.</title>
        <authorList>
            <person name="Lofgren L.A."/>
            <person name="Nguyen N.H."/>
            <person name="Vilgalys R."/>
            <person name="Ruytinx J."/>
            <person name="Liao H.L."/>
            <person name="Branco S."/>
            <person name="Kuo A."/>
            <person name="LaButti K."/>
            <person name="Lipzen A."/>
            <person name="Andreopoulos W."/>
            <person name="Pangilinan J."/>
            <person name="Riley R."/>
            <person name="Hundley H."/>
            <person name="Na H."/>
            <person name="Barry K."/>
            <person name="Grigoriev I.V."/>
            <person name="Stajich J.E."/>
            <person name="Kennedy P.G."/>
        </authorList>
    </citation>
    <scope>NUCLEOTIDE SEQUENCE</scope>
    <source>
        <strain evidence="2">DOB743</strain>
    </source>
</reference>
<feature type="compositionally biased region" description="Basic residues" evidence="1">
    <location>
        <begin position="1074"/>
        <end position="1089"/>
    </location>
</feature>
<feature type="compositionally biased region" description="Polar residues" evidence="1">
    <location>
        <begin position="1035"/>
        <end position="1046"/>
    </location>
</feature>
<feature type="compositionally biased region" description="Basic and acidic residues" evidence="1">
    <location>
        <begin position="996"/>
        <end position="1007"/>
    </location>
</feature>
<sequence>MGHRKRNSSGDERPAVNELRAAMDKRPVEANAPTNDPAHSTRKMDTQLAKCRLGVAYIDIAKIQNPLLFGKYNDRPQVEREVNKLIASFKKEGILAMREDTAIPIMLSSTRLKSGFSLAVNFNEPGEVPLLQVDDAHTIVVASGQHRVAALEKYSKNVLDEIVSIEKRRHKISEMKNPTEEHIAEYNSLRNELGELQGALILMGKWGVIVYDEDAVLACGDALANHLCRNNSLHEYKETAEEVLSGILRLVRAEYNNASEEGRIAAAQRELHLRRDNIVERQKNARLAKVLSYEKLVLTLAIDLLPLGSHFRRRKEFQITWLAQSIDVIMGMFIQFILFHSHILRLLASNDEFPDYATVSDTIAAVYDDGPGHSKAVAQLEEWRQMIYDSTPVNPDVTIFNDVFDDVSIHVEEQFRNVPLKDIGTKASNYTSSLDNYSNYLVSKLRSKWHLSRTIPSQWNAIAHYHDRVTARIAVWLTPEDGAEEVPLPLLCGHVLDIAWSILTSTSAALAEVSGWFEPLLLHYRVLHRHSHLMDDKTEVMFTNLRKDPRIIDSEQIEEAVFTCLWALRTTMVLRLQNKLTTAAARSLQRNPFKDRNEVDEKFASLEPDEKANLKKLQNVIAFRKGRGRDLTTEPQVTPGVLALHVTSWDWNNCMSKNSKRDMDPFIKAILLDLDGDRTRREGLFNDPLVAGLRQTLEDVIAKHTQATNVIGESGRTIKRKRWLWYDGAEIPPGVTPIATVSESLMAIDHVMQARIQRRHELEGRDRTAIIKLISYIEHLAIAKATSSTQSPMAANVVRGLQTLMLELEINSSRLRARALEGDDSMSFNIKETVDLMVPVMKGVEDQNTIIEHVPTPGGPTASVATQARKLQPQKLTALDGNTSLPTPLELREPRSRPSVHHTTTTVHEEPPNPDVDSSAPLESFRAHFPSHTPDVTMTPRAETRTTPADTSLWELKVALVGGVKAMDLLTGRWRTCNTTDATPAVARRKGACQRSDVELAHTRPGTEDPTAAGDAEVDSNNCTRASTTCVIKTSVPSIHNNSRTPSVPKASRTETPRQSALESTTQSASSVSKRLRASTGRAKKKARVHGSSYTNSNGLEVDELVVVKPTM</sequence>
<keyword evidence="3" id="KW-1185">Reference proteome</keyword>
<organism evidence="2 3">
    <name type="scientific">Suillus placidus</name>
    <dbReference type="NCBI Taxonomy" id="48579"/>
    <lineage>
        <taxon>Eukaryota</taxon>
        <taxon>Fungi</taxon>
        <taxon>Dikarya</taxon>
        <taxon>Basidiomycota</taxon>
        <taxon>Agaricomycotina</taxon>
        <taxon>Agaricomycetes</taxon>
        <taxon>Agaricomycetidae</taxon>
        <taxon>Boletales</taxon>
        <taxon>Suillineae</taxon>
        <taxon>Suillaceae</taxon>
        <taxon>Suillus</taxon>
    </lineage>
</organism>
<proteinExistence type="predicted"/>
<dbReference type="AlphaFoldDB" id="A0A9P6ZL07"/>
<dbReference type="OrthoDB" id="2642612at2759"/>
<evidence type="ECO:0000313" key="3">
    <source>
        <dbReference type="Proteomes" id="UP000714275"/>
    </source>
</evidence>
<feature type="compositionally biased region" description="Basic and acidic residues" evidence="1">
    <location>
        <begin position="8"/>
        <end position="28"/>
    </location>
</feature>
<evidence type="ECO:0000313" key="2">
    <source>
        <dbReference type="EMBL" id="KAG1769734.1"/>
    </source>
</evidence>
<name>A0A9P6ZL07_9AGAM</name>
<feature type="region of interest" description="Disordered" evidence="1">
    <location>
        <begin position="1035"/>
        <end position="1097"/>
    </location>
</feature>
<comment type="caution">
    <text evidence="2">The sequence shown here is derived from an EMBL/GenBank/DDBJ whole genome shotgun (WGS) entry which is preliminary data.</text>
</comment>
<protein>
    <submittedName>
        <fullName evidence="2">Uncharacterized protein</fullName>
    </submittedName>
</protein>
<dbReference type="Proteomes" id="UP000714275">
    <property type="component" value="Unassembled WGS sequence"/>
</dbReference>
<dbReference type="EMBL" id="JABBWD010000070">
    <property type="protein sequence ID" value="KAG1769734.1"/>
    <property type="molecule type" value="Genomic_DNA"/>
</dbReference>
<feature type="region of interest" description="Disordered" evidence="1">
    <location>
        <begin position="878"/>
        <end position="947"/>
    </location>
</feature>
<feature type="region of interest" description="Disordered" evidence="1">
    <location>
        <begin position="1"/>
        <end position="43"/>
    </location>
</feature>